<evidence type="ECO:0000313" key="2">
    <source>
        <dbReference type="Proteomes" id="UP001565283"/>
    </source>
</evidence>
<name>A0ABV4D2Y0_9LACT</name>
<gene>
    <name evidence="1" type="ORF">AALA52_06340</name>
</gene>
<dbReference type="Proteomes" id="UP001565283">
    <property type="component" value="Unassembled WGS sequence"/>
</dbReference>
<dbReference type="EMBL" id="JBCLSH010000019">
    <property type="protein sequence ID" value="MEY8443859.1"/>
    <property type="molecule type" value="Genomic_DNA"/>
</dbReference>
<reference evidence="1 2" key="1">
    <citation type="submission" date="2024-03" db="EMBL/GenBank/DDBJ databases">
        <title>Mouse gut bacterial collection (mGBC) of GemPharmatech.</title>
        <authorList>
            <person name="He Y."/>
            <person name="Dong L."/>
            <person name="Wu D."/>
            <person name="Gao X."/>
            <person name="Lin Z."/>
        </authorList>
    </citation>
    <scope>NUCLEOTIDE SEQUENCE [LARGE SCALE GENOMIC DNA]</scope>
    <source>
        <strain evidence="1 2">61-15</strain>
    </source>
</reference>
<comment type="caution">
    <text evidence="1">The sequence shown here is derived from an EMBL/GenBank/DDBJ whole genome shotgun (WGS) entry which is preliminary data.</text>
</comment>
<keyword evidence="2" id="KW-1185">Reference proteome</keyword>
<dbReference type="RefSeq" id="WP_202229806.1">
    <property type="nucleotide sequence ID" value="NZ_CALPDE010000008.1"/>
</dbReference>
<sequence>MKFKFSGLSSYEEKEMPNFMGEAESHTVIKEFDSMEQAVQHVAAHSGFMVTDSGKFAFHVRTITQVD</sequence>
<protein>
    <submittedName>
        <fullName evidence="1">Uncharacterized protein</fullName>
    </submittedName>
</protein>
<proteinExistence type="predicted"/>
<organism evidence="1 2">
    <name type="scientific">Lactococcus ileimucosae</name>
    <dbReference type="NCBI Taxonomy" id="2941329"/>
    <lineage>
        <taxon>Bacteria</taxon>
        <taxon>Bacillati</taxon>
        <taxon>Bacillota</taxon>
        <taxon>Bacilli</taxon>
        <taxon>Lactobacillales</taxon>
        <taxon>Streptococcaceae</taxon>
        <taxon>Lactococcus</taxon>
    </lineage>
</organism>
<accession>A0ABV4D2Y0</accession>
<evidence type="ECO:0000313" key="1">
    <source>
        <dbReference type="EMBL" id="MEY8443859.1"/>
    </source>
</evidence>